<reference evidence="1" key="1">
    <citation type="journal article" date="2014" name="Front. Microbiol.">
        <title>High frequency of phylogenetically diverse reductive dehalogenase-homologous genes in deep subseafloor sedimentary metagenomes.</title>
        <authorList>
            <person name="Kawai M."/>
            <person name="Futagami T."/>
            <person name="Toyoda A."/>
            <person name="Takaki Y."/>
            <person name="Nishi S."/>
            <person name="Hori S."/>
            <person name="Arai W."/>
            <person name="Tsubouchi T."/>
            <person name="Morono Y."/>
            <person name="Uchiyama I."/>
            <person name="Ito T."/>
            <person name="Fujiyama A."/>
            <person name="Inagaki F."/>
            <person name="Takami H."/>
        </authorList>
    </citation>
    <scope>NUCLEOTIDE SEQUENCE</scope>
    <source>
        <strain evidence="1">Expedition CK06-06</strain>
    </source>
</reference>
<comment type="caution">
    <text evidence="1">The sequence shown here is derived from an EMBL/GenBank/DDBJ whole genome shotgun (WGS) entry which is preliminary data.</text>
</comment>
<sequence>MDELKMAVSRLFNSLDFEHVRKNNANFLVANDIKIYCKKSDAKSEKLIWGVHIKRAREDSTHILFYSNSNKIFFLFDKYLIESWFSSQSSQTKHKGKTIEKQFKYSAKMINSDKWLFDF</sequence>
<name>X1UDD3_9ZZZZ</name>
<proteinExistence type="predicted"/>
<gene>
    <name evidence="1" type="ORF">S12H4_31982</name>
</gene>
<feature type="non-terminal residue" evidence="1">
    <location>
        <position position="119"/>
    </location>
</feature>
<dbReference type="AlphaFoldDB" id="X1UDD3"/>
<evidence type="ECO:0000313" key="1">
    <source>
        <dbReference type="EMBL" id="GAJ01577.1"/>
    </source>
</evidence>
<organism evidence="1">
    <name type="scientific">marine sediment metagenome</name>
    <dbReference type="NCBI Taxonomy" id="412755"/>
    <lineage>
        <taxon>unclassified sequences</taxon>
        <taxon>metagenomes</taxon>
        <taxon>ecological metagenomes</taxon>
    </lineage>
</organism>
<accession>X1UDD3</accession>
<protein>
    <submittedName>
        <fullName evidence="1">Uncharacterized protein</fullName>
    </submittedName>
</protein>
<dbReference type="EMBL" id="BARW01018714">
    <property type="protein sequence ID" value="GAJ01577.1"/>
    <property type="molecule type" value="Genomic_DNA"/>
</dbReference>